<gene>
    <name evidence="1" type="ORF">EZS28_005611</name>
</gene>
<organism evidence="1 2">
    <name type="scientific">Streblomastix strix</name>
    <dbReference type="NCBI Taxonomy" id="222440"/>
    <lineage>
        <taxon>Eukaryota</taxon>
        <taxon>Metamonada</taxon>
        <taxon>Preaxostyla</taxon>
        <taxon>Oxymonadida</taxon>
        <taxon>Streblomastigidae</taxon>
        <taxon>Streblomastix</taxon>
    </lineage>
</organism>
<comment type="caution">
    <text evidence="1">The sequence shown here is derived from an EMBL/GenBank/DDBJ whole genome shotgun (WGS) entry which is preliminary data.</text>
</comment>
<proteinExistence type="predicted"/>
<reference evidence="1 2" key="1">
    <citation type="submission" date="2019-03" db="EMBL/GenBank/DDBJ databases">
        <title>Single cell metagenomics reveals metabolic interactions within the superorganism composed of flagellate Streblomastix strix and complex community of Bacteroidetes bacteria on its surface.</title>
        <authorList>
            <person name="Treitli S.C."/>
            <person name="Kolisko M."/>
            <person name="Husnik F."/>
            <person name="Keeling P."/>
            <person name="Hampl V."/>
        </authorList>
    </citation>
    <scope>NUCLEOTIDE SEQUENCE [LARGE SCALE GENOMIC DNA]</scope>
    <source>
        <strain evidence="1">ST1C</strain>
    </source>
</reference>
<sequence>MYETNWCNSGDIVPDQATSASDVIPSNSIVNGSAGVSNEYARGDNQHPLQVSTVLLAKDTANGAEGVATTYARSDRTHHANLSNDIPLKDTGTGTAGTTNIYASATHQHSLNVDPTTANVHLVNAAAAANDQGLRISADGQILTFNGKATQGNIQINPTATGYDDVLKISKTEEGSGGSSLIQGCSRTSNTGAITGQSQIFTTPSTYVNNPLGFTISLAANSSDTNRGLCINADGNTLTFNGQVIAGGSVNYSQGKTIL</sequence>
<dbReference type="Proteomes" id="UP000324800">
    <property type="component" value="Unassembled WGS sequence"/>
</dbReference>
<accession>A0A5J4WVA6</accession>
<dbReference type="EMBL" id="SNRW01000866">
    <property type="protein sequence ID" value="KAA6398861.1"/>
    <property type="molecule type" value="Genomic_DNA"/>
</dbReference>
<evidence type="ECO:0000313" key="2">
    <source>
        <dbReference type="Proteomes" id="UP000324800"/>
    </source>
</evidence>
<name>A0A5J4WVA6_9EUKA</name>
<protein>
    <submittedName>
        <fullName evidence="1">Uncharacterized protein</fullName>
    </submittedName>
</protein>
<dbReference type="AlphaFoldDB" id="A0A5J4WVA6"/>
<evidence type="ECO:0000313" key="1">
    <source>
        <dbReference type="EMBL" id="KAA6398861.1"/>
    </source>
</evidence>